<organism evidence="4 5">
    <name type="scientific">Acacia crassicarpa</name>
    <name type="common">northern wattle</name>
    <dbReference type="NCBI Taxonomy" id="499986"/>
    <lineage>
        <taxon>Eukaryota</taxon>
        <taxon>Viridiplantae</taxon>
        <taxon>Streptophyta</taxon>
        <taxon>Embryophyta</taxon>
        <taxon>Tracheophyta</taxon>
        <taxon>Spermatophyta</taxon>
        <taxon>Magnoliopsida</taxon>
        <taxon>eudicotyledons</taxon>
        <taxon>Gunneridae</taxon>
        <taxon>Pentapetalae</taxon>
        <taxon>rosids</taxon>
        <taxon>fabids</taxon>
        <taxon>Fabales</taxon>
        <taxon>Fabaceae</taxon>
        <taxon>Caesalpinioideae</taxon>
        <taxon>mimosoid clade</taxon>
        <taxon>Acacieae</taxon>
        <taxon>Acacia</taxon>
    </lineage>
</organism>
<reference evidence="4" key="1">
    <citation type="submission" date="2023-10" db="EMBL/GenBank/DDBJ databases">
        <title>Chromosome-level genome of the transformable northern wattle, Acacia crassicarpa.</title>
        <authorList>
            <person name="Massaro I."/>
            <person name="Sinha N.R."/>
            <person name="Poethig S."/>
            <person name="Leichty A.R."/>
        </authorList>
    </citation>
    <scope>NUCLEOTIDE SEQUENCE</scope>
    <source>
        <strain evidence="4">Acra3RX</strain>
        <tissue evidence="4">Leaf</tissue>
    </source>
</reference>
<name>A0AAE1N6J9_9FABA</name>
<dbReference type="InterPro" id="IPR029058">
    <property type="entry name" value="AB_hydrolase_fold"/>
</dbReference>
<feature type="domain" description="Dienelactone hydrolase" evidence="3">
    <location>
        <begin position="28"/>
        <end position="237"/>
    </location>
</feature>
<evidence type="ECO:0000256" key="1">
    <source>
        <dbReference type="ARBA" id="ARBA00004496"/>
    </source>
</evidence>
<dbReference type="InterPro" id="IPR002925">
    <property type="entry name" value="Dienelactn_hydro"/>
</dbReference>
<dbReference type="GO" id="GO:0005737">
    <property type="term" value="C:cytoplasm"/>
    <property type="evidence" value="ECO:0007669"/>
    <property type="project" value="UniProtKB-SubCell"/>
</dbReference>
<keyword evidence="2" id="KW-0963">Cytoplasm</keyword>
<evidence type="ECO:0000313" key="5">
    <source>
        <dbReference type="Proteomes" id="UP001293593"/>
    </source>
</evidence>
<sequence length="239" mass="25528">MSGPECCSNPPTLNPNAGAGRVEEVGGIDTYVTGSANSKLAVLLISDVFGYEAPNLRKLADKIAAAGYYVVVPDFLHGDPLVPEKADRPISVWIKDHPQEKGIEVAKPVIEAVKGKGVSAIGAVGFCWGAKVVTDVARHGLINVAAILHPSFVTVDDIKSAEIPILILGAEQDKISPPELIRQFEQILSTKPAVPSSVKIFPQVAHGWTVRYNTEDAKAVSAAEEAHQDLLAWFAKHLK</sequence>
<dbReference type="Gene3D" id="3.40.50.1820">
    <property type="entry name" value="alpha/beta hydrolase"/>
    <property type="match status" value="1"/>
</dbReference>
<gene>
    <name evidence="4" type="ORF">QN277_000557</name>
</gene>
<dbReference type="SUPFAM" id="SSF53474">
    <property type="entry name" value="alpha/beta-Hydrolases"/>
    <property type="match status" value="1"/>
</dbReference>
<evidence type="ECO:0000313" key="4">
    <source>
        <dbReference type="EMBL" id="KAK4283627.1"/>
    </source>
</evidence>
<comment type="caution">
    <text evidence="4">The sequence shown here is derived from an EMBL/GenBank/DDBJ whole genome shotgun (WGS) entry which is preliminary data.</text>
</comment>
<dbReference type="PANTHER" id="PTHR17630">
    <property type="entry name" value="DIENELACTONE HYDROLASE"/>
    <property type="match status" value="1"/>
</dbReference>
<dbReference type="PANTHER" id="PTHR17630:SF97">
    <property type="entry name" value="ENDO-1,31,4-BETA-D-GLUCANASE-LIKE"/>
    <property type="match status" value="1"/>
</dbReference>
<evidence type="ECO:0000259" key="3">
    <source>
        <dbReference type="Pfam" id="PF01738"/>
    </source>
</evidence>
<protein>
    <recommendedName>
        <fullName evidence="3">Dienelactone hydrolase domain-containing protein</fullName>
    </recommendedName>
</protein>
<dbReference type="FunFam" id="3.40.50.1820:FF:000178">
    <property type="entry name" value="Carboxymethylenebutenolidase homolog"/>
    <property type="match status" value="1"/>
</dbReference>
<dbReference type="EMBL" id="JAWXYG010000001">
    <property type="protein sequence ID" value="KAK4283627.1"/>
    <property type="molecule type" value="Genomic_DNA"/>
</dbReference>
<dbReference type="Pfam" id="PF01738">
    <property type="entry name" value="DLH"/>
    <property type="match status" value="1"/>
</dbReference>
<evidence type="ECO:0000256" key="2">
    <source>
        <dbReference type="ARBA" id="ARBA00022490"/>
    </source>
</evidence>
<accession>A0AAE1N6J9</accession>
<dbReference type="AlphaFoldDB" id="A0AAE1N6J9"/>
<proteinExistence type="predicted"/>
<dbReference type="Proteomes" id="UP001293593">
    <property type="component" value="Unassembled WGS sequence"/>
</dbReference>
<keyword evidence="5" id="KW-1185">Reference proteome</keyword>
<dbReference type="GO" id="GO:0016787">
    <property type="term" value="F:hydrolase activity"/>
    <property type="evidence" value="ECO:0007669"/>
    <property type="project" value="InterPro"/>
</dbReference>
<comment type="subcellular location">
    <subcellularLocation>
        <location evidence="1">Cytoplasm</location>
    </subcellularLocation>
</comment>